<reference evidence="6" key="2">
    <citation type="submission" date="2025-08" db="UniProtKB">
        <authorList>
            <consortium name="RefSeq"/>
        </authorList>
    </citation>
    <scope>IDENTIFICATION</scope>
    <source>
        <tissue evidence="6">Etiolated seedlings</tissue>
    </source>
</reference>
<dbReference type="NCBIfam" id="TIGR00756">
    <property type="entry name" value="PPR"/>
    <property type="match status" value="7"/>
</dbReference>
<comment type="similarity">
    <text evidence="1">Belongs to the PPR family. P subfamily.</text>
</comment>
<dbReference type="eggNOG" id="KOG4197">
    <property type="taxonomic scope" value="Eukaryota"/>
</dbReference>
<dbReference type="Pfam" id="PF01535">
    <property type="entry name" value="PPR"/>
    <property type="match status" value="2"/>
</dbReference>
<evidence type="ECO:0000313" key="5">
    <source>
        <dbReference type="Proteomes" id="UP000087171"/>
    </source>
</evidence>
<accession>A0A1S2YX80</accession>
<feature type="repeat" description="PPR" evidence="3">
    <location>
        <begin position="484"/>
        <end position="518"/>
    </location>
</feature>
<dbReference type="InterPro" id="IPR011990">
    <property type="entry name" value="TPR-like_helical_dom_sf"/>
</dbReference>
<dbReference type="Gene3D" id="1.25.40.10">
    <property type="entry name" value="Tetratricopeptide repeat domain"/>
    <property type="match status" value="3"/>
</dbReference>
<dbReference type="Proteomes" id="UP000087171">
    <property type="component" value="Chromosome Ca8"/>
</dbReference>
<dbReference type="KEGG" id="cam:101490124"/>
<feature type="repeat" description="PPR" evidence="3">
    <location>
        <begin position="274"/>
        <end position="308"/>
    </location>
</feature>
<evidence type="ECO:0000259" key="4">
    <source>
        <dbReference type="Pfam" id="PF17177"/>
    </source>
</evidence>
<feature type="domain" description="PROP1-like PPR" evidence="4">
    <location>
        <begin position="357"/>
        <end position="528"/>
    </location>
</feature>
<dbReference type="PANTHER" id="PTHR47936:SF1">
    <property type="entry name" value="PENTATRICOPEPTIDE REPEAT-CONTAINING PROTEIN GUN1, CHLOROPLASTIC"/>
    <property type="match status" value="1"/>
</dbReference>
<feature type="repeat" description="PPR" evidence="3">
    <location>
        <begin position="379"/>
        <end position="413"/>
    </location>
</feature>
<dbReference type="SUPFAM" id="SSF140860">
    <property type="entry name" value="Pseudo ankyrin repeat-like"/>
    <property type="match status" value="1"/>
</dbReference>
<dbReference type="GeneID" id="101490124"/>
<name>A0A1S2YX80_CICAR</name>
<dbReference type="OrthoDB" id="185373at2759"/>
<sequence>MLSKFRILHNLTQRISSTISTRNSANASHFFVYTKPLCTMVNSQSQLSPESPELPSWVMFSDNPTTPSDEDFVIPSLAHWVDSNILDTKPKLFVKPTLDESTHLVDVEPISIVLKEHYSSPELVTQALKVHAFKVSNSLVNQILKRFSNDWVPAFGFFNWAKTQTPYQHSPELYNFMGDILGKFKEFDLMWELVKEMAEFEGYVTLDTMAKVIRRLAKSRKHEDAVEAFRSMDEFGVKKDTVSLNVLLGALVKGESVEVAHKVLFEFESLIPLNSASFNILINGWCKIRNFENARKAMEKMKEHGFVPDIFSYNNFVEAYCHDKDFRKVDQVLEEMRENGCPPNAVTYTIVMLALGKAGQLSKALDEYERMKRDGIVPDTPFYSSLVFILGKAGRLKDACEVFEDMPKQGVVRDVVTYDTMITIACIHSKEETALRLLKEMEETSCKPDIQTYHPLIKMCCKKKRMKVLKFLLDHMFKNDLSPDLGTYTLLVHSLTKCGKLEDACRFFEEMVLKGLTPRQCTLKLLVGKLESKKMSKEKDHVEELMARVLELEQRHI</sequence>
<reference evidence="5" key="1">
    <citation type="journal article" date="2013" name="Nat. Biotechnol.">
        <title>Draft genome sequence of chickpea (Cicer arietinum) provides a resource for trait improvement.</title>
        <authorList>
            <person name="Varshney R.K."/>
            <person name="Song C."/>
            <person name="Saxena R.K."/>
            <person name="Azam S."/>
            <person name="Yu S."/>
            <person name="Sharpe A.G."/>
            <person name="Cannon S."/>
            <person name="Baek J."/>
            <person name="Rosen B.D."/>
            <person name="Tar'an B."/>
            <person name="Millan T."/>
            <person name="Zhang X."/>
            <person name="Ramsay L.D."/>
            <person name="Iwata A."/>
            <person name="Wang Y."/>
            <person name="Nelson W."/>
            <person name="Farmer A.D."/>
            <person name="Gaur P.M."/>
            <person name="Soderlund C."/>
            <person name="Penmetsa R.V."/>
            <person name="Xu C."/>
            <person name="Bharti A.K."/>
            <person name="He W."/>
            <person name="Winter P."/>
            <person name="Zhao S."/>
            <person name="Hane J.K."/>
            <person name="Carrasquilla-Garcia N."/>
            <person name="Condie J.A."/>
            <person name="Upadhyaya H.D."/>
            <person name="Luo M.C."/>
            <person name="Thudi M."/>
            <person name="Gowda C.L."/>
            <person name="Singh N.P."/>
            <person name="Lichtenzveig J."/>
            <person name="Gali K.K."/>
            <person name="Rubio J."/>
            <person name="Nadarajan N."/>
            <person name="Dolezel J."/>
            <person name="Bansal K.C."/>
            <person name="Xu X."/>
            <person name="Edwards D."/>
            <person name="Zhang G."/>
            <person name="Kahl G."/>
            <person name="Gil J."/>
            <person name="Singh K.B."/>
            <person name="Datta S.K."/>
            <person name="Jackson S.A."/>
            <person name="Wang J."/>
            <person name="Cook D.R."/>
        </authorList>
    </citation>
    <scope>NUCLEOTIDE SEQUENCE [LARGE SCALE GENOMIC DNA]</scope>
    <source>
        <strain evidence="5">cv. CDC Frontier</strain>
    </source>
</reference>
<feature type="repeat" description="PPR" evidence="3">
    <location>
        <begin position="449"/>
        <end position="483"/>
    </location>
</feature>
<evidence type="ECO:0000256" key="2">
    <source>
        <dbReference type="ARBA" id="ARBA00022737"/>
    </source>
</evidence>
<dbReference type="PaxDb" id="3827-XP_004511384.1"/>
<gene>
    <name evidence="6" type="primary">LOC101490124</name>
</gene>
<evidence type="ECO:0000313" key="6">
    <source>
        <dbReference type="RefSeq" id="XP_004511384.1"/>
    </source>
</evidence>
<dbReference type="Pfam" id="PF13041">
    <property type="entry name" value="PPR_2"/>
    <property type="match status" value="1"/>
</dbReference>
<dbReference type="Pfam" id="PF17177">
    <property type="entry name" value="PPR_long"/>
    <property type="match status" value="1"/>
</dbReference>
<keyword evidence="2" id="KW-0677">Repeat</keyword>
<evidence type="ECO:0000256" key="3">
    <source>
        <dbReference type="PROSITE-ProRule" id="PRU00708"/>
    </source>
</evidence>
<organism evidence="5 6">
    <name type="scientific">Cicer arietinum</name>
    <name type="common">Chickpea</name>
    <name type="synonym">Garbanzo</name>
    <dbReference type="NCBI Taxonomy" id="3827"/>
    <lineage>
        <taxon>Eukaryota</taxon>
        <taxon>Viridiplantae</taxon>
        <taxon>Streptophyta</taxon>
        <taxon>Embryophyta</taxon>
        <taxon>Tracheophyta</taxon>
        <taxon>Spermatophyta</taxon>
        <taxon>Magnoliopsida</taxon>
        <taxon>eudicotyledons</taxon>
        <taxon>Gunneridae</taxon>
        <taxon>Pentapetalae</taxon>
        <taxon>rosids</taxon>
        <taxon>fabids</taxon>
        <taxon>Fabales</taxon>
        <taxon>Fabaceae</taxon>
        <taxon>Papilionoideae</taxon>
        <taxon>50 kb inversion clade</taxon>
        <taxon>NPAAA clade</taxon>
        <taxon>Hologalegina</taxon>
        <taxon>IRL clade</taxon>
        <taxon>Cicereae</taxon>
        <taxon>Cicer</taxon>
    </lineage>
</organism>
<dbReference type="AlphaFoldDB" id="A0A1S2YX80"/>
<feature type="repeat" description="PPR" evidence="3">
    <location>
        <begin position="344"/>
        <end position="378"/>
    </location>
</feature>
<dbReference type="InterPro" id="IPR002885">
    <property type="entry name" value="PPR_rpt"/>
</dbReference>
<dbReference type="PROSITE" id="PS51375">
    <property type="entry name" value="PPR"/>
    <property type="match status" value="7"/>
</dbReference>
<feature type="repeat" description="PPR" evidence="3">
    <location>
        <begin position="414"/>
        <end position="448"/>
    </location>
</feature>
<dbReference type="InterPro" id="IPR033443">
    <property type="entry name" value="PROP1-like_PPR_dom"/>
</dbReference>
<evidence type="ECO:0000256" key="1">
    <source>
        <dbReference type="ARBA" id="ARBA00007626"/>
    </source>
</evidence>
<dbReference type="RefSeq" id="XP_004511384.1">
    <property type="nucleotide sequence ID" value="XM_004511327.3"/>
</dbReference>
<feature type="repeat" description="PPR" evidence="3">
    <location>
        <begin position="309"/>
        <end position="343"/>
    </location>
</feature>
<dbReference type="PANTHER" id="PTHR47936">
    <property type="entry name" value="PPR_LONG DOMAIN-CONTAINING PROTEIN"/>
    <property type="match status" value="1"/>
</dbReference>
<keyword evidence="5" id="KW-1185">Reference proteome</keyword>
<proteinExistence type="inferred from homology"/>
<protein>
    <submittedName>
        <fullName evidence="6">Pentatricopeptide repeat-containing protein At3g22670, mitochondrial</fullName>
    </submittedName>
</protein>